<sequence length="826" mass="92717">MSTTDAMGSCTQLPSVSGQEKSSRNKRKFWADLPLGDLSKLSNECSSYEFSAEKTQNGQVHEEYSLCDVCSCNQNRPDSSKHDHMLSGFMESFKVEPTRPREVTLESEDFQDADWSDLTESQLEELCLNNLDTIFKSAIKKISACEYSEEIATKAVLRTGLYYGCKDTLSNVVDNTLVFLKNGEELDRSRDHFFENLVLLEKYILAEMVCVLREVRPFFNTGDAMWCLLICDMNVSHACAMEGEPLSIEVAGDSLSMSTTAQLKPNTKSSEETRPNTDKPNPLGIPSLPSPRSSLVIDELLQEKERPVSSSDNVQKAFSIIEERVHVTLQASGPGGRKGHSVSAKRETILRQKSFHLEKGHRGGLRTGKLSSLGGLIFDKKLKSVSDSISINPKNVSLKVRRAVGVEANQGGAGGKHNISSNDRLSTPAASVSKSANAPSIKPTAKKVLSPTLSSKNATASNMVTSNCNFSGIPYDNALGKWVPNDEKDEMILKLVPRVRELQNQLQEWSEWANQKVMQAARRLGKDKTELKTLRQEKEEVARLKKEKQALEDNTVKKLSEMESALDKAASQVERANATVIRLEGENSKLRQDMEEAKSRAAKSAASCEEVSEREKKMLSKFQSWERQKSMFQEELASEKRKLAQLQQEVEQVKDFHDQLEARRKQEEKLKEEVLMQANSIKKEREQTEVSAKSKENMLRLKAENDLQRCKDDIRNLESKIAHLRLKTDSSKIAALQWGNDVSYINSLSDDKTVNALLTMGESTDVKRERECVMCLTEEMSVVFLPCAHQVVCTKCNELHEKQGMDDCPSCRTPIQRRICVRYSQS</sequence>
<dbReference type="InterPro" id="IPR013083">
    <property type="entry name" value="Znf_RING/FYVE/PHD"/>
</dbReference>
<dbReference type="GO" id="GO:0008270">
    <property type="term" value="F:zinc ion binding"/>
    <property type="evidence" value="ECO:0007669"/>
    <property type="project" value="UniProtKB-KW"/>
</dbReference>
<evidence type="ECO:0000313" key="6">
    <source>
        <dbReference type="Proteomes" id="UP000541444"/>
    </source>
</evidence>
<feature type="compositionally biased region" description="Polar residues" evidence="3">
    <location>
        <begin position="1"/>
        <end position="20"/>
    </location>
</feature>
<feature type="domain" description="RING-type" evidence="4">
    <location>
        <begin position="772"/>
        <end position="812"/>
    </location>
</feature>
<accession>A0A7J7LIQ7</accession>
<keyword evidence="2" id="KW-0175">Coiled coil</keyword>
<dbReference type="Gene3D" id="3.30.40.10">
    <property type="entry name" value="Zinc/RING finger domain, C3HC4 (zinc finger)"/>
    <property type="match status" value="1"/>
</dbReference>
<feature type="coiled-coil region" evidence="2">
    <location>
        <begin position="531"/>
        <end position="727"/>
    </location>
</feature>
<evidence type="ECO:0000256" key="3">
    <source>
        <dbReference type="SAM" id="MobiDB-lite"/>
    </source>
</evidence>
<dbReference type="Pfam" id="PF13920">
    <property type="entry name" value="zf-C3HC4_3"/>
    <property type="match status" value="1"/>
</dbReference>
<keyword evidence="6" id="KW-1185">Reference proteome</keyword>
<name>A0A7J7LIQ7_9MAGN</name>
<feature type="compositionally biased region" description="Polar residues" evidence="3">
    <location>
        <begin position="258"/>
        <end position="268"/>
    </location>
</feature>
<keyword evidence="1" id="KW-0479">Metal-binding</keyword>
<dbReference type="PROSITE" id="PS50089">
    <property type="entry name" value="ZF_RING_2"/>
    <property type="match status" value="1"/>
</dbReference>
<dbReference type="AlphaFoldDB" id="A0A7J7LIQ7"/>
<evidence type="ECO:0000256" key="2">
    <source>
        <dbReference type="SAM" id="Coils"/>
    </source>
</evidence>
<dbReference type="Pfam" id="PF20235">
    <property type="entry name" value="PIR2-like_helical"/>
    <property type="match status" value="1"/>
</dbReference>
<keyword evidence="1" id="KW-0863">Zinc-finger</keyword>
<gene>
    <name evidence="5" type="ORF">GIB67_039525</name>
</gene>
<keyword evidence="1" id="KW-0862">Zinc</keyword>
<proteinExistence type="predicted"/>
<dbReference type="CDD" id="cd23128">
    <property type="entry name" value="RING-HC_MIP1-like"/>
    <property type="match status" value="1"/>
</dbReference>
<comment type="caution">
    <text evidence="5">The sequence shown here is derived from an EMBL/GenBank/DDBJ whole genome shotgun (WGS) entry which is preliminary data.</text>
</comment>
<dbReference type="OrthoDB" id="774873at2759"/>
<feature type="region of interest" description="Disordered" evidence="3">
    <location>
        <begin position="1"/>
        <end position="23"/>
    </location>
</feature>
<protein>
    <recommendedName>
        <fullName evidence="4">RING-type domain-containing protein</fullName>
    </recommendedName>
</protein>
<dbReference type="InterPro" id="IPR046527">
    <property type="entry name" value="PIR2-like_helical"/>
</dbReference>
<dbReference type="EMBL" id="JACGCM010002254">
    <property type="protein sequence ID" value="KAF6142561.1"/>
    <property type="molecule type" value="Genomic_DNA"/>
</dbReference>
<dbReference type="PANTHER" id="PTHR46405">
    <property type="entry name" value="OS05G0141500 PROTEIN"/>
    <property type="match status" value="1"/>
</dbReference>
<reference evidence="5 6" key="1">
    <citation type="journal article" date="2020" name="IScience">
        <title>Genome Sequencing of the Endangered Kingdonia uniflora (Circaeasteraceae, Ranunculales) Reveals Potential Mechanisms of Evolutionary Specialization.</title>
        <authorList>
            <person name="Sun Y."/>
            <person name="Deng T."/>
            <person name="Zhang A."/>
            <person name="Moore M.J."/>
            <person name="Landis J.B."/>
            <person name="Lin N."/>
            <person name="Zhang H."/>
            <person name="Zhang X."/>
            <person name="Huang J."/>
            <person name="Zhang X."/>
            <person name="Sun H."/>
            <person name="Wang H."/>
        </authorList>
    </citation>
    <scope>NUCLEOTIDE SEQUENCE [LARGE SCALE GENOMIC DNA]</scope>
    <source>
        <strain evidence="5">TB1705</strain>
        <tissue evidence="5">Leaf</tissue>
    </source>
</reference>
<dbReference type="InterPro" id="IPR001841">
    <property type="entry name" value="Znf_RING"/>
</dbReference>
<evidence type="ECO:0000259" key="4">
    <source>
        <dbReference type="PROSITE" id="PS50089"/>
    </source>
</evidence>
<dbReference type="SUPFAM" id="SSF57850">
    <property type="entry name" value="RING/U-box"/>
    <property type="match status" value="1"/>
</dbReference>
<dbReference type="Proteomes" id="UP000541444">
    <property type="component" value="Unassembled WGS sequence"/>
</dbReference>
<organism evidence="5 6">
    <name type="scientific">Kingdonia uniflora</name>
    <dbReference type="NCBI Taxonomy" id="39325"/>
    <lineage>
        <taxon>Eukaryota</taxon>
        <taxon>Viridiplantae</taxon>
        <taxon>Streptophyta</taxon>
        <taxon>Embryophyta</taxon>
        <taxon>Tracheophyta</taxon>
        <taxon>Spermatophyta</taxon>
        <taxon>Magnoliopsida</taxon>
        <taxon>Ranunculales</taxon>
        <taxon>Circaeasteraceae</taxon>
        <taxon>Kingdonia</taxon>
    </lineage>
</organism>
<evidence type="ECO:0000313" key="5">
    <source>
        <dbReference type="EMBL" id="KAF6142561.1"/>
    </source>
</evidence>
<dbReference type="InterPro" id="IPR046934">
    <property type="entry name" value="PIR2-like"/>
</dbReference>
<evidence type="ECO:0000256" key="1">
    <source>
        <dbReference type="PROSITE-ProRule" id="PRU00175"/>
    </source>
</evidence>
<dbReference type="PANTHER" id="PTHR46405:SF2">
    <property type="entry name" value="OS05G0141500 PROTEIN"/>
    <property type="match status" value="1"/>
</dbReference>
<feature type="region of interest" description="Disordered" evidence="3">
    <location>
        <begin position="258"/>
        <end position="291"/>
    </location>
</feature>